<organism evidence="1 3">
    <name type="scientific">Medicago truncatula</name>
    <name type="common">Barrel medic</name>
    <name type="synonym">Medicago tribuloides</name>
    <dbReference type="NCBI Taxonomy" id="3880"/>
    <lineage>
        <taxon>Eukaryota</taxon>
        <taxon>Viridiplantae</taxon>
        <taxon>Streptophyta</taxon>
        <taxon>Embryophyta</taxon>
        <taxon>Tracheophyta</taxon>
        <taxon>Spermatophyta</taxon>
        <taxon>Magnoliopsida</taxon>
        <taxon>eudicotyledons</taxon>
        <taxon>Gunneridae</taxon>
        <taxon>Pentapetalae</taxon>
        <taxon>rosids</taxon>
        <taxon>fabids</taxon>
        <taxon>Fabales</taxon>
        <taxon>Fabaceae</taxon>
        <taxon>Papilionoideae</taxon>
        <taxon>50 kb inversion clade</taxon>
        <taxon>NPAAA clade</taxon>
        <taxon>Hologalegina</taxon>
        <taxon>IRL clade</taxon>
        <taxon>Trifolieae</taxon>
        <taxon>Medicago</taxon>
    </lineage>
</organism>
<dbReference type="STRING" id="3880.A0A072V3C8"/>
<reference evidence="1 3" key="1">
    <citation type="journal article" date="2011" name="Nature">
        <title>The Medicago genome provides insight into the evolution of rhizobial symbioses.</title>
        <authorList>
            <person name="Young N.D."/>
            <person name="Debelle F."/>
            <person name="Oldroyd G.E."/>
            <person name="Geurts R."/>
            <person name="Cannon S.B."/>
            <person name="Udvardi M.K."/>
            <person name="Benedito V.A."/>
            <person name="Mayer K.F."/>
            <person name="Gouzy J."/>
            <person name="Schoof H."/>
            <person name="Van de Peer Y."/>
            <person name="Proost S."/>
            <person name="Cook D.R."/>
            <person name="Meyers B.C."/>
            <person name="Spannagl M."/>
            <person name="Cheung F."/>
            <person name="De Mita S."/>
            <person name="Krishnakumar V."/>
            <person name="Gundlach H."/>
            <person name="Zhou S."/>
            <person name="Mudge J."/>
            <person name="Bharti A.K."/>
            <person name="Murray J.D."/>
            <person name="Naoumkina M.A."/>
            <person name="Rosen B."/>
            <person name="Silverstein K.A."/>
            <person name="Tang H."/>
            <person name="Rombauts S."/>
            <person name="Zhao P.X."/>
            <person name="Zhou P."/>
            <person name="Barbe V."/>
            <person name="Bardou P."/>
            <person name="Bechner M."/>
            <person name="Bellec A."/>
            <person name="Berger A."/>
            <person name="Berges H."/>
            <person name="Bidwell S."/>
            <person name="Bisseling T."/>
            <person name="Choisne N."/>
            <person name="Couloux A."/>
            <person name="Denny R."/>
            <person name="Deshpande S."/>
            <person name="Dai X."/>
            <person name="Doyle J.J."/>
            <person name="Dudez A.M."/>
            <person name="Farmer A.D."/>
            <person name="Fouteau S."/>
            <person name="Franken C."/>
            <person name="Gibelin C."/>
            <person name="Gish J."/>
            <person name="Goldstein S."/>
            <person name="Gonzalez A.J."/>
            <person name="Green P.J."/>
            <person name="Hallab A."/>
            <person name="Hartog M."/>
            <person name="Hua A."/>
            <person name="Humphray S.J."/>
            <person name="Jeong D.H."/>
            <person name="Jing Y."/>
            <person name="Jocker A."/>
            <person name="Kenton S.M."/>
            <person name="Kim D.J."/>
            <person name="Klee K."/>
            <person name="Lai H."/>
            <person name="Lang C."/>
            <person name="Lin S."/>
            <person name="Macmil S.L."/>
            <person name="Magdelenat G."/>
            <person name="Matthews L."/>
            <person name="McCorrison J."/>
            <person name="Monaghan E.L."/>
            <person name="Mun J.H."/>
            <person name="Najar F.Z."/>
            <person name="Nicholson C."/>
            <person name="Noirot C."/>
            <person name="O'Bleness M."/>
            <person name="Paule C.R."/>
            <person name="Poulain J."/>
            <person name="Prion F."/>
            <person name="Qin B."/>
            <person name="Qu C."/>
            <person name="Retzel E.F."/>
            <person name="Riddle C."/>
            <person name="Sallet E."/>
            <person name="Samain S."/>
            <person name="Samson N."/>
            <person name="Sanders I."/>
            <person name="Saurat O."/>
            <person name="Scarpelli C."/>
            <person name="Schiex T."/>
            <person name="Segurens B."/>
            <person name="Severin A.J."/>
            <person name="Sherrier D.J."/>
            <person name="Shi R."/>
            <person name="Sims S."/>
            <person name="Singer S.R."/>
            <person name="Sinharoy S."/>
            <person name="Sterck L."/>
            <person name="Viollet A."/>
            <person name="Wang B.B."/>
            <person name="Wang K."/>
            <person name="Wang M."/>
            <person name="Wang X."/>
            <person name="Warfsmann J."/>
            <person name="Weissenbach J."/>
            <person name="White D.D."/>
            <person name="White J.D."/>
            <person name="Wiley G.B."/>
            <person name="Wincker P."/>
            <person name="Xing Y."/>
            <person name="Yang L."/>
            <person name="Yao Z."/>
            <person name="Ying F."/>
            <person name="Zhai J."/>
            <person name="Zhou L."/>
            <person name="Zuber A."/>
            <person name="Denarie J."/>
            <person name="Dixon R.A."/>
            <person name="May G.D."/>
            <person name="Schwartz D.C."/>
            <person name="Rogers J."/>
            <person name="Quetier F."/>
            <person name="Town C.D."/>
            <person name="Roe B.A."/>
        </authorList>
    </citation>
    <scope>NUCLEOTIDE SEQUENCE [LARGE SCALE GENOMIC DNA]</scope>
    <source>
        <strain evidence="1">A17</strain>
        <strain evidence="2 3">cv. Jemalong A17</strain>
    </source>
</reference>
<dbReference type="Gene3D" id="3.40.50.300">
    <property type="entry name" value="P-loop containing nucleotide triphosphate hydrolases"/>
    <property type="match status" value="1"/>
</dbReference>
<dbReference type="Gene3D" id="2.60.120.920">
    <property type="match status" value="1"/>
</dbReference>
<reference evidence="1 3" key="2">
    <citation type="journal article" date="2014" name="BMC Genomics">
        <title>An improved genome release (version Mt4.0) for the model legume Medicago truncatula.</title>
        <authorList>
            <person name="Tang H."/>
            <person name="Krishnakumar V."/>
            <person name="Bidwell S."/>
            <person name="Rosen B."/>
            <person name="Chan A."/>
            <person name="Zhou S."/>
            <person name="Gentzbittel L."/>
            <person name="Childs K.L."/>
            <person name="Yandell M."/>
            <person name="Gundlach H."/>
            <person name="Mayer K.F."/>
            <person name="Schwartz D.C."/>
            <person name="Town C.D."/>
        </authorList>
    </citation>
    <scope>GENOME REANNOTATION</scope>
    <source>
        <strain evidence="1">A17</strain>
        <strain evidence="2 3">cv. Jemalong A17</strain>
    </source>
</reference>
<proteinExistence type="predicted"/>
<accession>A0A072V3C8</accession>
<dbReference type="EMBL" id="CM001218">
    <property type="protein sequence ID" value="KEH36514.1"/>
    <property type="molecule type" value="Genomic_DNA"/>
</dbReference>
<reference evidence="2" key="3">
    <citation type="submission" date="2015-04" db="UniProtKB">
        <authorList>
            <consortium name="EnsemblPlants"/>
        </authorList>
    </citation>
    <scope>IDENTIFICATION</scope>
    <source>
        <strain evidence="2">cv. Jemalong A17</strain>
    </source>
</reference>
<dbReference type="PANTHER" id="PTHR12381">
    <property type="entry name" value="HETEROGENEOUS NUCLEAR RIBONUCLEOPROTEIN U FAMILY MEMBER"/>
    <property type="match status" value="1"/>
</dbReference>
<keyword evidence="3" id="KW-1185">Reference proteome</keyword>
<protein>
    <submittedName>
        <fullName evidence="1">Heterogeneous nuclear U-like protein, putative</fullName>
    </submittedName>
</protein>
<sequence length="327" mass="36807">MNMHGSIGFCKNGKWLGTAFQFDVDAIGLGGVDSCFSKAALFPHALLKNVIVQMQFSVEQGLVPPEGFRPWALAGADGNMDMGPLLSDPKDCELMIMMVGLPASGKTTWAEKLMKDHPEKRYVLLGTNLLLEQMKTKANEMFKVILPMVANVPHNYIIDQTNVYKTARKCKLRPFSDYQKIAVVVFPKPEELKRRYEKGSKEMGKEVPTNELSKMIANYVVPKSKDMPYANEYFDMVLFVELNRDESQKYLDQMKQDIPSLPNNSPSTALPNQGSLKGLMEMLFWVANTGQALHRAIWVFMEDLMLNTKISSLASIHLQQPHAVTLL</sequence>
<evidence type="ECO:0000313" key="3">
    <source>
        <dbReference type="Proteomes" id="UP000002051"/>
    </source>
</evidence>
<dbReference type="PANTHER" id="PTHR12381:SF56">
    <property type="entry name" value="B30.2_SPRY DOMAIN-CONTAINING PROTEIN-RELATED"/>
    <property type="match status" value="1"/>
</dbReference>
<gene>
    <name evidence="1" type="ordered locus">MTR_2g011780</name>
</gene>
<name>A0A072V3C8_MEDTR</name>
<dbReference type="EnsemblPlants" id="KEH36514">
    <property type="protein sequence ID" value="KEH36514"/>
    <property type="gene ID" value="MTR_2g011780"/>
</dbReference>
<evidence type="ECO:0000313" key="1">
    <source>
        <dbReference type="EMBL" id="KEH36514.1"/>
    </source>
</evidence>
<dbReference type="SUPFAM" id="SSF52540">
    <property type="entry name" value="P-loop containing nucleoside triphosphate hydrolases"/>
    <property type="match status" value="1"/>
</dbReference>
<dbReference type="InterPro" id="IPR027417">
    <property type="entry name" value="P-loop_NTPase"/>
</dbReference>
<dbReference type="AlphaFoldDB" id="A0A072V3C8"/>
<dbReference type="HOGENOM" id="CLU_850920_0_0_1"/>
<dbReference type="InterPro" id="IPR043136">
    <property type="entry name" value="B30.2/SPRY_sf"/>
</dbReference>
<dbReference type="Pfam" id="PF13671">
    <property type="entry name" value="AAA_33"/>
    <property type="match status" value="1"/>
</dbReference>
<evidence type="ECO:0000313" key="2">
    <source>
        <dbReference type="EnsemblPlants" id="KEH36514"/>
    </source>
</evidence>
<dbReference type="Proteomes" id="UP000002051">
    <property type="component" value="Chromosome 2"/>
</dbReference>